<comment type="caution">
    <text evidence="3">The sequence shown here is derived from an EMBL/GenBank/DDBJ whole genome shotgun (WGS) entry which is preliminary data.</text>
</comment>
<dbReference type="RefSeq" id="WP_371949517.1">
    <property type="nucleotide sequence ID" value="NZ_JAXCEI010000005.1"/>
</dbReference>
<keyword evidence="2" id="KW-0812">Transmembrane</keyword>
<evidence type="ECO:0000256" key="1">
    <source>
        <dbReference type="SAM" id="MobiDB-lite"/>
    </source>
</evidence>
<feature type="compositionally biased region" description="Gly residues" evidence="1">
    <location>
        <begin position="13"/>
        <end position="36"/>
    </location>
</feature>
<keyword evidence="2" id="KW-1133">Transmembrane helix</keyword>
<feature type="region of interest" description="Disordered" evidence="1">
    <location>
        <begin position="1"/>
        <end position="45"/>
    </location>
</feature>
<protein>
    <recommendedName>
        <fullName evidence="5">SAF domain-containing protein</fullName>
    </recommendedName>
</protein>
<feature type="transmembrane region" description="Helical" evidence="2">
    <location>
        <begin position="50"/>
        <end position="71"/>
    </location>
</feature>
<evidence type="ECO:0000313" key="3">
    <source>
        <dbReference type="EMBL" id="MFA1539626.1"/>
    </source>
</evidence>
<organism evidence="3 4">
    <name type="scientific">Actinomadura monticuli</name>
    <dbReference type="NCBI Taxonomy" id="3097367"/>
    <lineage>
        <taxon>Bacteria</taxon>
        <taxon>Bacillati</taxon>
        <taxon>Actinomycetota</taxon>
        <taxon>Actinomycetes</taxon>
        <taxon>Streptosporangiales</taxon>
        <taxon>Thermomonosporaceae</taxon>
        <taxon>Actinomadura</taxon>
    </lineage>
</organism>
<keyword evidence="2" id="KW-0472">Membrane</keyword>
<evidence type="ECO:0000256" key="2">
    <source>
        <dbReference type="SAM" id="Phobius"/>
    </source>
</evidence>
<evidence type="ECO:0008006" key="5">
    <source>
        <dbReference type="Google" id="ProtNLM"/>
    </source>
</evidence>
<dbReference type="EMBL" id="JAXCEI010000005">
    <property type="protein sequence ID" value="MFA1539626.1"/>
    <property type="molecule type" value="Genomic_DNA"/>
</dbReference>
<keyword evidence="4" id="KW-1185">Reference proteome</keyword>
<dbReference type="Proteomes" id="UP001569963">
    <property type="component" value="Unassembled WGS sequence"/>
</dbReference>
<gene>
    <name evidence="3" type="ORF">SM611_11870</name>
</gene>
<feature type="region of interest" description="Disordered" evidence="1">
    <location>
        <begin position="246"/>
        <end position="286"/>
    </location>
</feature>
<feature type="compositionally biased region" description="Low complexity" evidence="1">
    <location>
        <begin position="268"/>
        <end position="286"/>
    </location>
</feature>
<name>A0ABV4QAA3_9ACTN</name>
<reference evidence="3 4" key="1">
    <citation type="submission" date="2023-11" db="EMBL/GenBank/DDBJ databases">
        <title>Actinomadura monticuli sp. nov., isolated from volcanic ash.</title>
        <authorList>
            <person name="Lee S.D."/>
            <person name="Yang H."/>
            <person name="Kim I.S."/>
        </authorList>
    </citation>
    <scope>NUCLEOTIDE SEQUENCE [LARGE SCALE GENOMIC DNA]</scope>
    <source>
        <strain evidence="3 4">DLS-62</strain>
    </source>
</reference>
<sequence length="286" mass="27558">MGSAMKANQSTVSGGGAAGSSGGTAGLGRSGLGTSGGQRLPTSPRERKPALAALAVLLILGGALASAYLVMASGERVSAIRVAQPVAAGQKIPASALEEVQIGDTGIQYLAWTERAKVTRHIAAVPLVKGALLTNSMISPETAPENGRVIVGLALKPGQMPAGDVVEGSRVTLYAVGSGAQNGAPRAGTVLAQDAVVIGVGGADAGGPTRLRSDQTSVDVAVLPADAAQVTQAASAGAVAIALLPPGTTAAPPNKPAGQTGPGGTGDQPGVDPLPGGTPAPGTGGN</sequence>
<accession>A0ABV4QAA3</accession>
<proteinExistence type="predicted"/>
<evidence type="ECO:0000313" key="4">
    <source>
        <dbReference type="Proteomes" id="UP001569963"/>
    </source>
</evidence>